<organism evidence="1 2">
    <name type="scientific">Pectobacterium betavasculorum</name>
    <dbReference type="NCBI Taxonomy" id="55207"/>
    <lineage>
        <taxon>Bacteria</taxon>
        <taxon>Pseudomonadati</taxon>
        <taxon>Pseudomonadota</taxon>
        <taxon>Gammaproteobacteria</taxon>
        <taxon>Enterobacterales</taxon>
        <taxon>Pectobacteriaceae</taxon>
        <taxon>Pectobacterium</taxon>
    </lineage>
</organism>
<evidence type="ECO:0000313" key="1">
    <source>
        <dbReference type="EMBL" id="KFX07000.1"/>
    </source>
</evidence>
<dbReference type="Proteomes" id="UP000032874">
    <property type="component" value="Unassembled WGS sequence"/>
</dbReference>
<dbReference type="AlphaFoldDB" id="A0A093RW37"/>
<gene>
    <name evidence="1" type="ORF">KP22_02615</name>
</gene>
<dbReference type="eggNOG" id="ENOG5033KR2">
    <property type="taxonomic scope" value="Bacteria"/>
</dbReference>
<sequence>MLNKLKNHEPCVYQLHNTEQSLSLIRELAVIIRRCCNLNCLPYELHPIIEAITYEYVNNNLGIFFDSAMQNGNNYNIQIEILKNIVSYRVSDLKKGFSSYVYQFPISIFNLDGELKLSDSILLVPIDPMDITEQELTLFNETRTFDCNYYIEVYVKTKCSEKLSLQQAEKARDATYNVLKLLATRLSPRAIPLLTSTDRVTHPFHFYRYGKNREDINNAITRNFPVFQFDSKFFWEEFHKNHSINGSLISISLHIVELLLIPNFSSERVVDRLERALLWYGDAVTEYIFYQQIQKLVSSMEALINFRDDDAGDITETFKRRVTHLNITHAGLNDDIKEKARQLYDARSKIVHGSSLDERFTFCIIELCSETLLRAIYYFSIFGLEKTDFNRALPKFLDEIPTNAALKNNS</sequence>
<comment type="caution">
    <text evidence="1">The sequence shown here is derived from an EMBL/GenBank/DDBJ whole genome shotgun (WGS) entry which is preliminary data.</text>
</comment>
<name>A0A093RW37_9GAMM</name>
<dbReference type="EMBL" id="JQHM01000001">
    <property type="protein sequence ID" value="KFX07000.1"/>
    <property type="molecule type" value="Genomic_DNA"/>
</dbReference>
<reference evidence="1 2" key="1">
    <citation type="submission" date="2014-08" db="EMBL/GenBank/DDBJ databases">
        <title>Genome sequences of NCPPB Pectobacterium isolates.</title>
        <authorList>
            <person name="Glover R.H."/>
            <person name="Sapp M."/>
            <person name="Elphinstone J."/>
        </authorList>
    </citation>
    <scope>NUCLEOTIDE SEQUENCE [LARGE SCALE GENOMIC DNA]</scope>
    <source>
        <strain evidence="1 2">NCPPB 2795</strain>
    </source>
</reference>
<protein>
    <submittedName>
        <fullName evidence="1">Uncharacterized protein</fullName>
    </submittedName>
</protein>
<proteinExistence type="predicted"/>
<evidence type="ECO:0000313" key="2">
    <source>
        <dbReference type="Proteomes" id="UP000032874"/>
    </source>
</evidence>
<accession>A0A093RW37</accession>